<feature type="transmembrane region" description="Helical" evidence="1">
    <location>
        <begin position="286"/>
        <end position="305"/>
    </location>
</feature>
<dbReference type="AlphaFoldDB" id="A0A9X3IVV8"/>
<dbReference type="RefSeq" id="WP_267766920.1">
    <property type="nucleotide sequence ID" value="NZ_JAPNKE010000002.1"/>
</dbReference>
<accession>A0A9X3IVV8</accession>
<dbReference type="EMBL" id="JAPNKE010000002">
    <property type="protein sequence ID" value="MCY1005275.1"/>
    <property type="molecule type" value="Genomic_DNA"/>
</dbReference>
<feature type="transmembrane region" description="Helical" evidence="1">
    <location>
        <begin position="147"/>
        <end position="170"/>
    </location>
</feature>
<evidence type="ECO:0000313" key="2">
    <source>
        <dbReference type="EMBL" id="MCY1005275.1"/>
    </source>
</evidence>
<name>A0A9X3IVV8_9BACT</name>
<keyword evidence="1" id="KW-0812">Transmembrane</keyword>
<organism evidence="2 3">
    <name type="scientific">Nannocystis pusilla</name>
    <dbReference type="NCBI Taxonomy" id="889268"/>
    <lineage>
        <taxon>Bacteria</taxon>
        <taxon>Pseudomonadati</taxon>
        <taxon>Myxococcota</taxon>
        <taxon>Polyangia</taxon>
        <taxon>Nannocystales</taxon>
        <taxon>Nannocystaceae</taxon>
        <taxon>Nannocystis</taxon>
    </lineage>
</organism>
<keyword evidence="3" id="KW-1185">Reference proteome</keyword>
<proteinExistence type="predicted"/>
<gene>
    <name evidence="2" type="ORF">OV079_06750</name>
</gene>
<comment type="caution">
    <text evidence="2">The sequence shown here is derived from an EMBL/GenBank/DDBJ whole genome shotgun (WGS) entry which is preliminary data.</text>
</comment>
<protein>
    <submittedName>
        <fullName evidence="2">Uncharacterized protein</fullName>
    </submittedName>
</protein>
<sequence>MRSPYIAGPIYDAVMFIGAPLLALGLGVAISGTPLADDAVELWGREGTITSFFIGSFIMAHLGLVFVRSHLNRRIFARHPLRFVMVPVVLLLLLCASDWLLATAVVLTVWWDVVHSSLQTFGLGRIYDARRGNAPEAGRRLDLGLNLLLYVGPILAGATLLDHLAAFAAFERVGAVAVREIPIFAEAHQAAWAPALLIGGALYLLFYALAYARLHRRGYRVSPQKVALLGFTGACSIYTWGFNSFGEAFFIMNFFHAWQYFGLVWWSERDNLRARLGLSGARWGGAAALAAMVAVAGSYGVWAELVDSREQRVALCVTLVVSLMHFWYDGFIWSVRRREV</sequence>
<feature type="transmembrane region" description="Helical" evidence="1">
    <location>
        <begin position="12"/>
        <end position="32"/>
    </location>
</feature>
<feature type="transmembrane region" description="Helical" evidence="1">
    <location>
        <begin position="52"/>
        <end position="71"/>
    </location>
</feature>
<reference evidence="2" key="1">
    <citation type="submission" date="2022-11" db="EMBL/GenBank/DDBJ databases">
        <title>Minimal conservation of predation-associated metabolite biosynthetic gene clusters underscores biosynthetic potential of Myxococcota including descriptions for ten novel species: Archangium lansinium sp. nov., Myxococcus landrumus sp. nov., Nannocystis bai.</title>
        <authorList>
            <person name="Ahearne A."/>
            <person name="Stevens C."/>
            <person name="Phillips K."/>
        </authorList>
    </citation>
    <scope>NUCLEOTIDE SEQUENCE</scope>
    <source>
        <strain evidence="2">Na p29</strain>
    </source>
</reference>
<feature type="transmembrane region" description="Helical" evidence="1">
    <location>
        <begin position="190"/>
        <end position="214"/>
    </location>
</feature>
<keyword evidence="1" id="KW-1133">Transmembrane helix</keyword>
<feature type="transmembrane region" description="Helical" evidence="1">
    <location>
        <begin position="83"/>
        <end position="102"/>
    </location>
</feature>
<dbReference type="Proteomes" id="UP001150924">
    <property type="component" value="Unassembled WGS sequence"/>
</dbReference>
<evidence type="ECO:0000256" key="1">
    <source>
        <dbReference type="SAM" id="Phobius"/>
    </source>
</evidence>
<feature type="transmembrane region" description="Helical" evidence="1">
    <location>
        <begin position="311"/>
        <end position="328"/>
    </location>
</feature>
<feature type="transmembrane region" description="Helical" evidence="1">
    <location>
        <begin position="226"/>
        <end position="242"/>
    </location>
</feature>
<evidence type="ECO:0000313" key="3">
    <source>
        <dbReference type="Proteomes" id="UP001150924"/>
    </source>
</evidence>
<keyword evidence="1" id="KW-0472">Membrane</keyword>